<evidence type="ECO:0000256" key="1">
    <source>
        <dbReference type="SAM" id="MobiDB-lite"/>
    </source>
</evidence>
<comment type="caution">
    <text evidence="2">The sequence shown here is derived from an EMBL/GenBank/DDBJ whole genome shotgun (WGS) entry which is preliminary data.</text>
</comment>
<dbReference type="Proteomes" id="UP000256645">
    <property type="component" value="Unassembled WGS sequence"/>
</dbReference>
<feature type="region of interest" description="Disordered" evidence="1">
    <location>
        <begin position="421"/>
        <end position="449"/>
    </location>
</feature>
<accession>A0A3D8S0Q7</accession>
<dbReference type="STRING" id="1849047.A0A3D8S0Q7"/>
<name>A0A3D8S0Q7_9HELO</name>
<reference evidence="2 3" key="1">
    <citation type="journal article" date="2018" name="IMA Fungus">
        <title>IMA Genome-F 9: Draft genome sequence of Annulohypoxylon stygium, Aspergillus mulundensis, Berkeleyomyces basicola (syn. Thielaviopsis basicola), Ceratocystis smalleyi, two Cercospora beticola strains, Coleophoma cylindrospora, Fusarium fracticaudum, Phialophora cf. hyalina, and Morchella septimelata.</title>
        <authorList>
            <person name="Wingfield B.D."/>
            <person name="Bills G.F."/>
            <person name="Dong Y."/>
            <person name="Huang W."/>
            <person name="Nel W.J."/>
            <person name="Swalarsk-Parry B.S."/>
            <person name="Vaghefi N."/>
            <person name="Wilken P.M."/>
            <person name="An Z."/>
            <person name="de Beer Z.W."/>
            <person name="De Vos L."/>
            <person name="Chen L."/>
            <person name="Duong T.A."/>
            <person name="Gao Y."/>
            <person name="Hammerbacher A."/>
            <person name="Kikkert J.R."/>
            <person name="Li Y."/>
            <person name="Li H."/>
            <person name="Li K."/>
            <person name="Li Q."/>
            <person name="Liu X."/>
            <person name="Ma X."/>
            <person name="Naidoo K."/>
            <person name="Pethybridge S.J."/>
            <person name="Sun J."/>
            <person name="Steenkamp E.T."/>
            <person name="van der Nest M.A."/>
            <person name="van Wyk S."/>
            <person name="Wingfield M.J."/>
            <person name="Xiong C."/>
            <person name="Yue Q."/>
            <person name="Zhang X."/>
        </authorList>
    </citation>
    <scope>NUCLEOTIDE SEQUENCE [LARGE SCALE GENOMIC DNA]</scope>
    <source>
        <strain evidence="2 3">BP6252</strain>
    </source>
</reference>
<gene>
    <name evidence="2" type="ORF">BP6252_04531</name>
</gene>
<evidence type="ECO:0000313" key="3">
    <source>
        <dbReference type="Proteomes" id="UP000256645"/>
    </source>
</evidence>
<dbReference type="OrthoDB" id="3539644at2759"/>
<organism evidence="2 3">
    <name type="scientific">Coleophoma cylindrospora</name>
    <dbReference type="NCBI Taxonomy" id="1849047"/>
    <lineage>
        <taxon>Eukaryota</taxon>
        <taxon>Fungi</taxon>
        <taxon>Dikarya</taxon>
        <taxon>Ascomycota</taxon>
        <taxon>Pezizomycotina</taxon>
        <taxon>Leotiomycetes</taxon>
        <taxon>Helotiales</taxon>
        <taxon>Dermateaceae</taxon>
        <taxon>Coleophoma</taxon>
    </lineage>
</organism>
<evidence type="ECO:0000313" key="2">
    <source>
        <dbReference type="EMBL" id="RDW79893.1"/>
    </source>
</evidence>
<dbReference type="AlphaFoldDB" id="A0A3D8S0Q7"/>
<keyword evidence="3" id="KW-1185">Reference proteome</keyword>
<proteinExistence type="predicted"/>
<sequence length="449" mass="48289">MFQPRSRLSAKAAVTLCSWATVRQDHTAYEIYSGEQLKIEQIVRKSGGSGGFLTSKSVQTFGQVNVRRLPDDEPEKSKGYITFDIWVSDERIDYEIEMDRQTQSLRVVTPTILEVRGLGRVYLSIEVNVWLPINTNFQLLDVSTDQFKILVQDDVHVDIAHTKLSAISASIEFAHSQTAFSDGDEKSISANPTSSTFKSLDTEITTNSGSIKGLLNLYNSVKITSSSGAVSVAVIPQDQSQCTSQSAQLSIKTKSGSIRGQLPIYNRSAIPSRDYQTTIESGSGSVKGSYILGSLGVFNNGSGGLQTSILPVLQSGAERKSDLTTNGASGSSHVNILAPLHYSGRAGDEKGSGTSVGGAIRTLSSKHSSNSGSMKVFYPVEWEGMIRYSGGSGGLRVGGEGVDIQPHDKESSSRQRIAFKGENPEEGSEMVVNGKSGAVEVRIRSQRGE</sequence>
<protein>
    <submittedName>
        <fullName evidence="2">Uncharacterized protein</fullName>
    </submittedName>
</protein>
<dbReference type="EMBL" id="PDLM01000004">
    <property type="protein sequence ID" value="RDW79893.1"/>
    <property type="molecule type" value="Genomic_DNA"/>
</dbReference>